<comment type="caution">
    <text evidence="2">The sequence shown here is derived from an EMBL/GenBank/DDBJ whole genome shotgun (WGS) entry which is preliminary data.</text>
</comment>
<feature type="chain" id="PRO_5046912867" evidence="1">
    <location>
        <begin position="20"/>
        <end position="81"/>
    </location>
</feature>
<evidence type="ECO:0000313" key="3">
    <source>
        <dbReference type="Proteomes" id="UP001597459"/>
    </source>
</evidence>
<dbReference type="Proteomes" id="UP001597459">
    <property type="component" value="Unassembled WGS sequence"/>
</dbReference>
<proteinExistence type="predicted"/>
<organism evidence="2 3">
    <name type="scientific">Aquimarina hainanensis</name>
    <dbReference type="NCBI Taxonomy" id="1578017"/>
    <lineage>
        <taxon>Bacteria</taxon>
        <taxon>Pseudomonadati</taxon>
        <taxon>Bacteroidota</taxon>
        <taxon>Flavobacteriia</taxon>
        <taxon>Flavobacteriales</taxon>
        <taxon>Flavobacteriaceae</taxon>
        <taxon>Aquimarina</taxon>
    </lineage>
</organism>
<gene>
    <name evidence="2" type="ORF">ACFSTE_21270</name>
</gene>
<accession>A0ABW5NDR0</accession>
<keyword evidence="3" id="KW-1185">Reference proteome</keyword>
<evidence type="ECO:0000313" key="2">
    <source>
        <dbReference type="EMBL" id="MFD2593381.1"/>
    </source>
</evidence>
<dbReference type="EMBL" id="JBHULX010000048">
    <property type="protein sequence ID" value="MFD2593381.1"/>
    <property type="molecule type" value="Genomic_DNA"/>
</dbReference>
<reference evidence="3" key="1">
    <citation type="journal article" date="2019" name="Int. J. Syst. Evol. Microbiol.">
        <title>The Global Catalogue of Microorganisms (GCM) 10K type strain sequencing project: providing services to taxonomists for standard genome sequencing and annotation.</title>
        <authorList>
            <consortium name="The Broad Institute Genomics Platform"/>
            <consortium name="The Broad Institute Genome Sequencing Center for Infectious Disease"/>
            <person name="Wu L."/>
            <person name="Ma J."/>
        </authorList>
    </citation>
    <scope>NUCLEOTIDE SEQUENCE [LARGE SCALE GENOMIC DNA]</scope>
    <source>
        <strain evidence="3">KCTC 42423</strain>
    </source>
</reference>
<dbReference type="RefSeq" id="WP_378254216.1">
    <property type="nucleotide sequence ID" value="NZ_JBHSJV010000001.1"/>
</dbReference>
<protein>
    <submittedName>
        <fullName evidence="2">Uncharacterized protein</fullName>
    </submittedName>
</protein>
<keyword evidence="1" id="KW-0732">Signal</keyword>
<name>A0ABW5NDR0_9FLAO</name>
<feature type="signal peptide" evidence="1">
    <location>
        <begin position="1"/>
        <end position="19"/>
    </location>
</feature>
<evidence type="ECO:0000256" key="1">
    <source>
        <dbReference type="SAM" id="SignalP"/>
    </source>
</evidence>
<sequence length="81" mass="9439">MKKNYTFFFFVLISLYSYAQNFQYLGSYSANGTPDYLESLGKKNSVITSIFNFFTFNKLSNNSLIKDHFLFSEILSPSKLF</sequence>